<dbReference type="Proteomes" id="UP000245507">
    <property type="component" value="Unassembled WGS sequence"/>
</dbReference>
<proteinExistence type="predicted"/>
<dbReference type="EMBL" id="QGDD01000005">
    <property type="protein sequence ID" value="PWN02594.1"/>
    <property type="molecule type" value="Genomic_DNA"/>
</dbReference>
<dbReference type="RefSeq" id="WP_109694282.1">
    <property type="nucleotide sequence ID" value="NZ_QGDD01000005.1"/>
</dbReference>
<dbReference type="OrthoDB" id="9782395at2"/>
<name>A0A316TK53_9ACTN</name>
<keyword evidence="4" id="KW-1185">Reference proteome</keyword>
<evidence type="ECO:0000259" key="2">
    <source>
        <dbReference type="Pfam" id="PF02698"/>
    </source>
</evidence>
<dbReference type="InterPro" id="IPR003848">
    <property type="entry name" value="DUF218"/>
</dbReference>
<comment type="caution">
    <text evidence="3">The sequence shown here is derived from an EMBL/GenBank/DDBJ whole genome shotgun (WGS) entry which is preliminary data.</text>
</comment>
<sequence>MPFHRTRPTSRWRKAVLRACVVGVVLGAVVVAAANAVVVSRTSDRVTTDPDDLDRVQVAIVPGSRVRDDGSLGRVVAERVEAATALYRDGTVDKVLVSGDNGTATYNEPDAMRDAVLAAGVPAEDVFTDYAGFSTWHTMRRAKEIFEVETAVVVTQGTYVARAVDLGLAAGIDIQGYAIGDGGRWGRELLARVRGLGEAIWRPGVTGGPTIPITGDGRASWATPPLSGPTRIPTG</sequence>
<gene>
    <name evidence="3" type="ORF">DJ010_12860</name>
</gene>
<dbReference type="Pfam" id="PF02698">
    <property type="entry name" value="DUF218"/>
    <property type="match status" value="1"/>
</dbReference>
<dbReference type="GO" id="GO:0005886">
    <property type="term" value="C:plasma membrane"/>
    <property type="evidence" value="ECO:0007669"/>
    <property type="project" value="TreeGrafter"/>
</dbReference>
<protein>
    <recommendedName>
        <fullName evidence="2">DUF218 domain-containing protein</fullName>
    </recommendedName>
</protein>
<dbReference type="AlphaFoldDB" id="A0A316TK53"/>
<evidence type="ECO:0000313" key="4">
    <source>
        <dbReference type="Proteomes" id="UP000245507"/>
    </source>
</evidence>
<dbReference type="PANTHER" id="PTHR30336">
    <property type="entry name" value="INNER MEMBRANE PROTEIN, PROBABLE PERMEASE"/>
    <property type="match status" value="1"/>
</dbReference>
<evidence type="ECO:0000256" key="1">
    <source>
        <dbReference type="SAM" id="MobiDB-lite"/>
    </source>
</evidence>
<reference evidence="3 4" key="1">
    <citation type="submission" date="2018-05" db="EMBL/GenBank/DDBJ databases">
        <title>Nocardioides silvaticus genome.</title>
        <authorList>
            <person name="Li C."/>
            <person name="Wang G."/>
        </authorList>
    </citation>
    <scope>NUCLEOTIDE SEQUENCE [LARGE SCALE GENOMIC DNA]</scope>
    <source>
        <strain evidence="3 4">CCTCC AB 2018079</strain>
    </source>
</reference>
<accession>A0A316TK53</accession>
<feature type="domain" description="DUF218" evidence="2">
    <location>
        <begin position="58"/>
        <end position="171"/>
    </location>
</feature>
<dbReference type="PANTHER" id="PTHR30336:SF6">
    <property type="entry name" value="INTEGRAL MEMBRANE PROTEIN"/>
    <property type="match status" value="1"/>
</dbReference>
<dbReference type="CDD" id="cd06259">
    <property type="entry name" value="YdcF-like"/>
    <property type="match status" value="1"/>
</dbReference>
<feature type="region of interest" description="Disordered" evidence="1">
    <location>
        <begin position="212"/>
        <end position="235"/>
    </location>
</feature>
<dbReference type="InterPro" id="IPR051599">
    <property type="entry name" value="Cell_Envelope_Assoc"/>
</dbReference>
<organism evidence="3 4">
    <name type="scientific">Nocardioides silvaticus</name>
    <dbReference type="NCBI Taxonomy" id="2201891"/>
    <lineage>
        <taxon>Bacteria</taxon>
        <taxon>Bacillati</taxon>
        <taxon>Actinomycetota</taxon>
        <taxon>Actinomycetes</taxon>
        <taxon>Propionibacteriales</taxon>
        <taxon>Nocardioidaceae</taxon>
        <taxon>Nocardioides</taxon>
    </lineage>
</organism>
<evidence type="ECO:0000313" key="3">
    <source>
        <dbReference type="EMBL" id="PWN02594.1"/>
    </source>
</evidence>